<comment type="caution">
    <text evidence="2">The sequence shown here is derived from an EMBL/GenBank/DDBJ whole genome shotgun (WGS) entry which is preliminary data.</text>
</comment>
<reference evidence="2 3" key="1">
    <citation type="submission" date="2016-07" db="EMBL/GenBank/DDBJ databases">
        <title>Pervasive Adenine N6-methylation of Active Genes in Fungi.</title>
        <authorList>
            <consortium name="DOE Joint Genome Institute"/>
            <person name="Mondo S.J."/>
            <person name="Dannebaum R.O."/>
            <person name="Kuo R.C."/>
            <person name="Labutti K."/>
            <person name="Haridas S."/>
            <person name="Kuo A."/>
            <person name="Salamov A."/>
            <person name="Ahrendt S.R."/>
            <person name="Lipzen A."/>
            <person name="Sullivan W."/>
            <person name="Andreopoulos W.B."/>
            <person name="Clum A."/>
            <person name="Lindquist E."/>
            <person name="Daum C."/>
            <person name="Ramamoorthy G.K."/>
            <person name="Gryganskyi A."/>
            <person name="Culley D."/>
            <person name="Magnuson J.K."/>
            <person name="James T.Y."/>
            <person name="O'Malley M.A."/>
            <person name="Stajich J.E."/>
            <person name="Spatafora J.W."/>
            <person name="Visel A."/>
            <person name="Grigoriev I.V."/>
        </authorList>
    </citation>
    <scope>NUCLEOTIDE SEQUENCE [LARGE SCALE GENOMIC DNA]</scope>
    <source>
        <strain evidence="2 3">ATCC 12442</strain>
    </source>
</reference>
<sequence>MPIDGHTAKRSAADSTTSNAKRQRTSKPGHTPDCDDTGLHRADRNVVTTLYETAISKFGAEPSIAHAQTLIQFAEYVDFGDLAEDAVRIADKCKDDKDKSEVALIRSRKAVLEVCDDAEEAAREIVGADKLAKASEDIVSALVPIKDSADSAALYNAIDILLASLVARSEVPALTRKLKLNILEIALKAADTANLWAHHADTKGKSTLGVTDTTLFTTAKAVFRWALVAAESMEETGLIEKRLEPAVQYLEARQADIDCCKLLAQVLMVLSSVTSDEDEAIGAFDRAVEALNRAHQLDPTDEDVKSQLEDLGSTDN</sequence>
<accession>A0A1Y1WJ74</accession>
<keyword evidence="3" id="KW-1185">Reference proteome</keyword>
<dbReference type="OrthoDB" id="5573535at2759"/>
<dbReference type="RefSeq" id="XP_040746842.1">
    <property type="nucleotide sequence ID" value="XM_040885929.1"/>
</dbReference>
<organism evidence="2 3">
    <name type="scientific">Linderina pennispora</name>
    <dbReference type="NCBI Taxonomy" id="61395"/>
    <lineage>
        <taxon>Eukaryota</taxon>
        <taxon>Fungi</taxon>
        <taxon>Fungi incertae sedis</taxon>
        <taxon>Zoopagomycota</taxon>
        <taxon>Kickxellomycotina</taxon>
        <taxon>Kickxellomycetes</taxon>
        <taxon>Kickxellales</taxon>
        <taxon>Kickxellaceae</taxon>
        <taxon>Linderina</taxon>
    </lineage>
</organism>
<evidence type="ECO:0008006" key="4">
    <source>
        <dbReference type="Google" id="ProtNLM"/>
    </source>
</evidence>
<evidence type="ECO:0000256" key="1">
    <source>
        <dbReference type="SAM" id="MobiDB-lite"/>
    </source>
</evidence>
<dbReference type="AlphaFoldDB" id="A0A1Y1WJ74"/>
<feature type="compositionally biased region" description="Basic and acidic residues" evidence="1">
    <location>
        <begin position="30"/>
        <end position="39"/>
    </location>
</feature>
<protein>
    <recommendedName>
        <fullName evidence="4">TPR-like protein</fullName>
    </recommendedName>
</protein>
<name>A0A1Y1WJ74_9FUNG</name>
<dbReference type="GeneID" id="63802577"/>
<dbReference type="Proteomes" id="UP000193922">
    <property type="component" value="Unassembled WGS sequence"/>
</dbReference>
<dbReference type="EMBL" id="MCFD01000001">
    <property type="protein sequence ID" value="ORX73631.1"/>
    <property type="molecule type" value="Genomic_DNA"/>
</dbReference>
<evidence type="ECO:0000313" key="2">
    <source>
        <dbReference type="EMBL" id="ORX73631.1"/>
    </source>
</evidence>
<feature type="region of interest" description="Disordered" evidence="1">
    <location>
        <begin position="1"/>
        <end position="39"/>
    </location>
</feature>
<gene>
    <name evidence="2" type="ORF">DL89DRAFT_263665</name>
</gene>
<proteinExistence type="predicted"/>
<evidence type="ECO:0000313" key="3">
    <source>
        <dbReference type="Proteomes" id="UP000193922"/>
    </source>
</evidence>